<keyword evidence="2 3" id="KW-0802">TPR repeat</keyword>
<sequence>MNRSLFNNFKVRIGDINGLSSLDPSKIKRYFIGLFKEEFLVAAGRNILEDFLLVSPIKNLLYLQIVKKRIVWILVTALALSVTALFVYNFYIIIALCSAASVLLVIYFAYVPVSLQIVLDGGIRITISIKKADIKKVEKFMEVLWFQREIYSHNEKEITLRKREKLFRGISSTEERWREVRNIINDLLARRTFKKAQNFLEEYLREFPRDWRAWNELGRTYFLQSNREKAIECFKKSLEFYPHYAPAIYNLGVTYEKMGKFREALQFYEKYLEINPDAEDAQIIRFAIEDIRLRENL</sequence>
<feature type="transmembrane region" description="Helical" evidence="4">
    <location>
        <begin position="100"/>
        <end position="119"/>
    </location>
</feature>
<dbReference type="SUPFAM" id="SSF48452">
    <property type="entry name" value="TPR-like"/>
    <property type="match status" value="1"/>
</dbReference>
<reference evidence="5" key="1">
    <citation type="journal article" date="2020" name="mSystems">
        <title>Genome- and Community-Level Interaction Insights into Carbon Utilization and Element Cycling Functions of Hydrothermarchaeota in Hydrothermal Sediment.</title>
        <authorList>
            <person name="Zhou Z."/>
            <person name="Liu Y."/>
            <person name="Xu W."/>
            <person name="Pan J."/>
            <person name="Luo Z.H."/>
            <person name="Li M."/>
        </authorList>
    </citation>
    <scope>NUCLEOTIDE SEQUENCE [LARGE SCALE GENOMIC DNA]</scope>
    <source>
        <strain evidence="5">HyVt-28</strain>
    </source>
</reference>
<proteinExistence type="predicted"/>
<keyword evidence="4" id="KW-0812">Transmembrane</keyword>
<gene>
    <name evidence="5" type="ORF">ENH14_02065</name>
</gene>
<keyword evidence="4" id="KW-0472">Membrane</keyword>
<protein>
    <submittedName>
        <fullName evidence="5">Tetratricopeptide repeat protein</fullName>
    </submittedName>
</protein>
<dbReference type="SMART" id="SM00028">
    <property type="entry name" value="TPR"/>
    <property type="match status" value="2"/>
</dbReference>
<dbReference type="Gene3D" id="1.25.40.10">
    <property type="entry name" value="Tetratricopeptide repeat domain"/>
    <property type="match status" value="1"/>
</dbReference>
<dbReference type="PROSITE" id="PS50293">
    <property type="entry name" value="TPR_REGION"/>
    <property type="match status" value="1"/>
</dbReference>
<feature type="repeat" description="TPR" evidence="3">
    <location>
        <begin position="245"/>
        <end position="278"/>
    </location>
</feature>
<dbReference type="InterPro" id="IPR011990">
    <property type="entry name" value="TPR-like_helical_dom_sf"/>
</dbReference>
<dbReference type="AlphaFoldDB" id="A0A7V0Q6D2"/>
<dbReference type="Proteomes" id="UP000886381">
    <property type="component" value="Unassembled WGS sequence"/>
</dbReference>
<keyword evidence="4" id="KW-1133">Transmembrane helix</keyword>
<name>A0A7V0Q6D2_UNCW3</name>
<feature type="repeat" description="TPR" evidence="3">
    <location>
        <begin position="211"/>
        <end position="244"/>
    </location>
</feature>
<comment type="caution">
    <text evidence="5">The sequence shown here is derived from an EMBL/GenBank/DDBJ whole genome shotgun (WGS) entry which is preliminary data.</text>
</comment>
<keyword evidence="1" id="KW-0677">Repeat</keyword>
<accession>A0A7V0Q6D2</accession>
<feature type="transmembrane region" description="Helical" evidence="4">
    <location>
        <begin position="70"/>
        <end position="94"/>
    </location>
</feature>
<dbReference type="InterPro" id="IPR019734">
    <property type="entry name" value="TPR_rpt"/>
</dbReference>
<organism evidence="5">
    <name type="scientific">candidate division WOR-3 bacterium</name>
    <dbReference type="NCBI Taxonomy" id="2052148"/>
    <lineage>
        <taxon>Bacteria</taxon>
        <taxon>Bacteria division WOR-3</taxon>
    </lineage>
</organism>
<evidence type="ECO:0000313" key="5">
    <source>
        <dbReference type="EMBL" id="HDL60220.1"/>
    </source>
</evidence>
<dbReference type="EMBL" id="DRDR01000087">
    <property type="protein sequence ID" value="HDL60220.1"/>
    <property type="molecule type" value="Genomic_DNA"/>
</dbReference>
<evidence type="ECO:0000256" key="2">
    <source>
        <dbReference type="ARBA" id="ARBA00022803"/>
    </source>
</evidence>
<evidence type="ECO:0000256" key="4">
    <source>
        <dbReference type="SAM" id="Phobius"/>
    </source>
</evidence>
<dbReference type="InterPro" id="IPR051685">
    <property type="entry name" value="Ycf3/AcsC/BcsC/TPR_MFPF"/>
</dbReference>
<evidence type="ECO:0000256" key="1">
    <source>
        <dbReference type="ARBA" id="ARBA00022737"/>
    </source>
</evidence>
<dbReference type="PANTHER" id="PTHR44943:SF8">
    <property type="entry name" value="TPR REPEAT-CONTAINING PROTEIN MJ0263"/>
    <property type="match status" value="1"/>
</dbReference>
<dbReference type="PROSITE" id="PS50005">
    <property type="entry name" value="TPR"/>
    <property type="match status" value="2"/>
</dbReference>
<dbReference type="PANTHER" id="PTHR44943">
    <property type="entry name" value="CELLULOSE SYNTHASE OPERON PROTEIN C"/>
    <property type="match status" value="1"/>
</dbReference>
<evidence type="ECO:0000256" key="3">
    <source>
        <dbReference type="PROSITE-ProRule" id="PRU00339"/>
    </source>
</evidence>
<dbReference type="Pfam" id="PF13424">
    <property type="entry name" value="TPR_12"/>
    <property type="match status" value="1"/>
</dbReference>